<dbReference type="AlphaFoldDB" id="A0A285LTQ4"/>
<dbReference type="Proteomes" id="UP000219565">
    <property type="component" value="Unassembled WGS sequence"/>
</dbReference>
<evidence type="ECO:0000256" key="1">
    <source>
        <dbReference type="SAM" id="Phobius"/>
    </source>
</evidence>
<dbReference type="OrthoDB" id="2717873at2"/>
<feature type="transmembrane region" description="Helical" evidence="1">
    <location>
        <begin position="100"/>
        <end position="121"/>
    </location>
</feature>
<name>A0A285LTQ4_9NOCA</name>
<keyword evidence="1" id="KW-0472">Membrane</keyword>
<feature type="transmembrane region" description="Helical" evidence="1">
    <location>
        <begin position="58"/>
        <end position="79"/>
    </location>
</feature>
<proteinExistence type="predicted"/>
<organism evidence="2 3">
    <name type="scientific">Nocardia amikacinitolerans</name>
    <dbReference type="NCBI Taxonomy" id="756689"/>
    <lineage>
        <taxon>Bacteria</taxon>
        <taxon>Bacillati</taxon>
        <taxon>Actinomycetota</taxon>
        <taxon>Actinomycetes</taxon>
        <taxon>Mycobacteriales</taxon>
        <taxon>Nocardiaceae</taxon>
        <taxon>Nocardia</taxon>
    </lineage>
</organism>
<dbReference type="EMBL" id="OBEG01000006">
    <property type="protein sequence ID" value="SNY88292.1"/>
    <property type="molecule type" value="Genomic_DNA"/>
</dbReference>
<accession>A0A285LTQ4</accession>
<evidence type="ECO:0000313" key="3">
    <source>
        <dbReference type="Proteomes" id="UP000219565"/>
    </source>
</evidence>
<keyword evidence="1" id="KW-1133">Transmembrane helix</keyword>
<dbReference type="RefSeq" id="WP_143861538.1">
    <property type="nucleotide sequence ID" value="NZ_JAMTCW010000006.1"/>
</dbReference>
<reference evidence="2 3" key="1">
    <citation type="submission" date="2017-09" db="EMBL/GenBank/DDBJ databases">
        <authorList>
            <person name="Ehlers B."/>
            <person name="Leendertz F.H."/>
        </authorList>
    </citation>
    <scope>NUCLEOTIDE SEQUENCE [LARGE SCALE GENOMIC DNA]</scope>
    <source>
        <strain evidence="2 3">DSM 45537</strain>
    </source>
</reference>
<feature type="transmembrane region" description="Helical" evidence="1">
    <location>
        <begin position="12"/>
        <end position="38"/>
    </location>
</feature>
<keyword evidence="3" id="KW-1185">Reference proteome</keyword>
<sequence length="174" mass="18586">MVLDTGIEPPAWARWAAWGTVAAVAPSAVWRVLVGIGVDLGWSDEQLAFQHIPGGGTVYVIGLSVASLSCAALTFALVSPWGERFPRWFGSLAGRRVPPALPAVTATAGAVAVLLIVAMSARNWDRVSGFADRPDSGWARLMVACYAPAALWPVLLLAVTADYWRRHRRLSAHG</sequence>
<gene>
    <name evidence="2" type="ORF">SAMN04244553_5264</name>
</gene>
<evidence type="ECO:0000313" key="2">
    <source>
        <dbReference type="EMBL" id="SNY88292.1"/>
    </source>
</evidence>
<feature type="transmembrane region" description="Helical" evidence="1">
    <location>
        <begin position="141"/>
        <end position="164"/>
    </location>
</feature>
<dbReference type="STRING" id="1379680.GCA_001612615_01526"/>
<keyword evidence="1" id="KW-0812">Transmembrane</keyword>
<protein>
    <submittedName>
        <fullName evidence="2">Uncharacterized protein</fullName>
    </submittedName>
</protein>